<gene>
    <name evidence="1" type="ORF">BDP27DRAFT_1239377</name>
</gene>
<name>A0A9P5PAB5_9AGAR</name>
<organism evidence="1 2">
    <name type="scientific">Rhodocollybia butyracea</name>
    <dbReference type="NCBI Taxonomy" id="206335"/>
    <lineage>
        <taxon>Eukaryota</taxon>
        <taxon>Fungi</taxon>
        <taxon>Dikarya</taxon>
        <taxon>Basidiomycota</taxon>
        <taxon>Agaricomycotina</taxon>
        <taxon>Agaricomycetes</taxon>
        <taxon>Agaricomycetidae</taxon>
        <taxon>Agaricales</taxon>
        <taxon>Marasmiineae</taxon>
        <taxon>Omphalotaceae</taxon>
        <taxon>Rhodocollybia</taxon>
    </lineage>
</organism>
<dbReference type="EMBL" id="JADNRY010000322">
    <property type="protein sequence ID" value="KAF9059142.1"/>
    <property type="molecule type" value="Genomic_DNA"/>
</dbReference>
<dbReference type="Proteomes" id="UP000772434">
    <property type="component" value="Unassembled WGS sequence"/>
</dbReference>
<reference evidence="1" key="1">
    <citation type="submission" date="2020-11" db="EMBL/GenBank/DDBJ databases">
        <authorList>
            <consortium name="DOE Joint Genome Institute"/>
            <person name="Ahrendt S."/>
            <person name="Riley R."/>
            <person name="Andreopoulos W."/>
            <person name="Labutti K."/>
            <person name="Pangilinan J."/>
            <person name="Ruiz-Duenas F.J."/>
            <person name="Barrasa J.M."/>
            <person name="Sanchez-Garcia M."/>
            <person name="Camarero S."/>
            <person name="Miyauchi S."/>
            <person name="Serrano A."/>
            <person name="Linde D."/>
            <person name="Babiker R."/>
            <person name="Drula E."/>
            <person name="Ayuso-Fernandez I."/>
            <person name="Pacheco R."/>
            <person name="Padilla G."/>
            <person name="Ferreira P."/>
            <person name="Barriuso J."/>
            <person name="Kellner H."/>
            <person name="Castanera R."/>
            <person name="Alfaro M."/>
            <person name="Ramirez L."/>
            <person name="Pisabarro A.G."/>
            <person name="Kuo A."/>
            <person name="Tritt A."/>
            <person name="Lipzen A."/>
            <person name="He G."/>
            <person name="Yan M."/>
            <person name="Ng V."/>
            <person name="Cullen D."/>
            <person name="Martin F."/>
            <person name="Rosso M.-N."/>
            <person name="Henrissat B."/>
            <person name="Hibbett D."/>
            <person name="Martinez A.T."/>
            <person name="Grigoriev I.V."/>
        </authorList>
    </citation>
    <scope>NUCLEOTIDE SEQUENCE</scope>
    <source>
        <strain evidence="1">AH 40177</strain>
    </source>
</reference>
<evidence type="ECO:0000313" key="1">
    <source>
        <dbReference type="EMBL" id="KAF9059142.1"/>
    </source>
</evidence>
<dbReference type="InterPro" id="IPR012337">
    <property type="entry name" value="RNaseH-like_sf"/>
</dbReference>
<evidence type="ECO:0000313" key="2">
    <source>
        <dbReference type="Proteomes" id="UP000772434"/>
    </source>
</evidence>
<proteinExistence type="predicted"/>
<feature type="non-terminal residue" evidence="1">
    <location>
        <position position="1"/>
    </location>
</feature>
<dbReference type="OrthoDB" id="3359487at2759"/>
<protein>
    <submittedName>
        <fullName evidence="1">Uncharacterized protein</fullName>
    </submittedName>
</protein>
<accession>A0A9P5PAB5</accession>
<keyword evidence="2" id="KW-1185">Reference proteome</keyword>
<sequence>WRETVAGTNFKDRILPRDVTTRWNSTYDMLAAFIKMKDVVNLFLDRASNGLSDYCLSEGEWDAINDLILKDATLFFSSNSPNISAIIPTMDAINKVFASEIIDSKELCAPLCHALGIGKRTLNKYYALTDNSDIYRVAMGKCLYTTDKR</sequence>
<comment type="caution">
    <text evidence="1">The sequence shown here is derived from an EMBL/GenBank/DDBJ whole genome shotgun (WGS) entry which is preliminary data.</text>
</comment>
<dbReference type="SUPFAM" id="SSF53098">
    <property type="entry name" value="Ribonuclease H-like"/>
    <property type="match status" value="1"/>
</dbReference>
<dbReference type="AlphaFoldDB" id="A0A9P5PAB5"/>